<proteinExistence type="predicted"/>
<gene>
    <name evidence="1" type="ORF">Hokovirus_1_168</name>
</gene>
<sequence>MDKQGNNIYSSNTEFNLFNQLKKNMSENKVNSMPNLNNKMQEEHETWPELNIDMISSTLKVIADLRVGYKLKIVENNRLAEDNSTSYKLFRYGDDKKRENIISFLDHLFCETERNIWNILSDIRQNVNVDTNVCILQGLIYKIHIFLHRYENMRITYKEDSDTFTRLGLIRDKFFNFLNALFRDMVVKN</sequence>
<organism evidence="1">
    <name type="scientific">Hokovirus HKV1</name>
    <dbReference type="NCBI Taxonomy" id="1977638"/>
    <lineage>
        <taxon>Viruses</taxon>
        <taxon>Varidnaviria</taxon>
        <taxon>Bamfordvirae</taxon>
        <taxon>Nucleocytoviricota</taxon>
        <taxon>Megaviricetes</taxon>
        <taxon>Imitervirales</taxon>
        <taxon>Mimiviridae</taxon>
        <taxon>Klosneuvirinae</taxon>
        <taxon>Hokovirus</taxon>
    </lineage>
</organism>
<evidence type="ECO:0000313" key="1">
    <source>
        <dbReference type="EMBL" id="ARF10289.1"/>
    </source>
</evidence>
<accession>A0A1V0SEY4</accession>
<name>A0A1V0SEY4_9VIRU</name>
<dbReference type="EMBL" id="KY684103">
    <property type="protein sequence ID" value="ARF10289.1"/>
    <property type="molecule type" value="Genomic_DNA"/>
</dbReference>
<protein>
    <submittedName>
        <fullName evidence="1">Uncharacterized protein</fullName>
    </submittedName>
</protein>
<reference evidence="1" key="1">
    <citation type="journal article" date="2017" name="Science">
        <title>Giant viruses with an expanded complement of translation system components.</title>
        <authorList>
            <person name="Schulz F."/>
            <person name="Yutin N."/>
            <person name="Ivanova N.N."/>
            <person name="Ortega D.R."/>
            <person name="Lee T.K."/>
            <person name="Vierheilig J."/>
            <person name="Daims H."/>
            <person name="Horn M."/>
            <person name="Wagner M."/>
            <person name="Jensen G.J."/>
            <person name="Kyrpides N.C."/>
            <person name="Koonin E.V."/>
            <person name="Woyke T."/>
        </authorList>
    </citation>
    <scope>NUCLEOTIDE SEQUENCE</scope>
    <source>
        <strain evidence="1">HKV1</strain>
    </source>
</reference>